<dbReference type="EMBL" id="WKRA01000014">
    <property type="protein sequence ID" value="MSD16322.1"/>
    <property type="molecule type" value="Genomic_DNA"/>
</dbReference>
<gene>
    <name evidence="1" type="ORF">GKE72_09645</name>
</gene>
<sequence>MSEDRAKEIIAEKVAKEVVESIGEDLAGALVEYANLVKDLAADLTDEQLEDSSYIKSLLGEQLPDWDEEDWDDLLKNVRLKKYKK</sequence>
<accession>A0A844DZD4</accession>
<evidence type="ECO:0000313" key="2">
    <source>
        <dbReference type="Proteomes" id="UP000431304"/>
    </source>
</evidence>
<comment type="caution">
    <text evidence="1">The sequence shown here is derived from an EMBL/GenBank/DDBJ whole genome shotgun (WGS) entry which is preliminary data.</text>
</comment>
<dbReference type="Proteomes" id="UP000431304">
    <property type="component" value="Unassembled WGS sequence"/>
</dbReference>
<protein>
    <submittedName>
        <fullName evidence="1">Uncharacterized protein</fullName>
    </submittedName>
</protein>
<organism evidence="1 2">
    <name type="scientific">Eubacterium ramulus</name>
    <dbReference type="NCBI Taxonomy" id="39490"/>
    <lineage>
        <taxon>Bacteria</taxon>
        <taxon>Bacillati</taxon>
        <taxon>Bacillota</taxon>
        <taxon>Clostridia</taxon>
        <taxon>Eubacteriales</taxon>
        <taxon>Eubacteriaceae</taxon>
        <taxon>Eubacterium</taxon>
    </lineage>
</organism>
<dbReference type="AlphaFoldDB" id="A0A844DZD4"/>
<evidence type="ECO:0000313" key="1">
    <source>
        <dbReference type="EMBL" id="MSD16322.1"/>
    </source>
</evidence>
<dbReference type="RefSeq" id="WP_118538829.1">
    <property type="nucleotide sequence ID" value="NZ_WKRA01000014.1"/>
</dbReference>
<proteinExistence type="predicted"/>
<name>A0A844DZD4_EUBRA</name>
<reference evidence="1 2" key="1">
    <citation type="journal article" date="2019" name="Nat. Med.">
        <title>A library of human gut bacterial isolates paired with longitudinal multiomics data enables mechanistic microbiome research.</title>
        <authorList>
            <person name="Poyet M."/>
            <person name="Groussin M."/>
            <person name="Gibbons S.M."/>
            <person name="Avila-Pacheco J."/>
            <person name="Jiang X."/>
            <person name="Kearney S.M."/>
            <person name="Perrotta A.R."/>
            <person name="Berdy B."/>
            <person name="Zhao S."/>
            <person name="Lieberman T.D."/>
            <person name="Swanson P.K."/>
            <person name="Smith M."/>
            <person name="Roesemann S."/>
            <person name="Alexander J.E."/>
            <person name="Rich S.A."/>
            <person name="Livny J."/>
            <person name="Vlamakis H."/>
            <person name="Clish C."/>
            <person name="Bullock K."/>
            <person name="Deik A."/>
            <person name="Scott J."/>
            <person name="Pierce K.A."/>
            <person name="Xavier R.J."/>
            <person name="Alm E.J."/>
        </authorList>
    </citation>
    <scope>NUCLEOTIDE SEQUENCE [LARGE SCALE GENOMIC DNA]</scope>
    <source>
        <strain evidence="1 2">BIOML-A3</strain>
    </source>
</reference>